<evidence type="ECO:0000313" key="10">
    <source>
        <dbReference type="Proteomes" id="UP000320390"/>
    </source>
</evidence>
<dbReference type="Proteomes" id="UP000320390">
    <property type="component" value="Chromosome"/>
</dbReference>
<evidence type="ECO:0000256" key="3">
    <source>
        <dbReference type="ARBA" id="ARBA00023082"/>
    </source>
</evidence>
<dbReference type="Pfam" id="PF04542">
    <property type="entry name" value="Sigma70_r2"/>
    <property type="match status" value="1"/>
</dbReference>
<evidence type="ECO:0000256" key="4">
    <source>
        <dbReference type="ARBA" id="ARBA00023125"/>
    </source>
</evidence>
<dbReference type="InterPro" id="IPR039425">
    <property type="entry name" value="RNA_pol_sigma-70-like"/>
</dbReference>
<dbReference type="InterPro" id="IPR013325">
    <property type="entry name" value="RNA_pol_sigma_r2"/>
</dbReference>
<dbReference type="InterPro" id="IPR013324">
    <property type="entry name" value="RNA_pol_sigma_r3/r4-like"/>
</dbReference>
<dbReference type="InterPro" id="IPR007627">
    <property type="entry name" value="RNA_pol_sigma70_r2"/>
</dbReference>
<dbReference type="InterPro" id="IPR008969">
    <property type="entry name" value="CarboxyPept-like_regulatory"/>
</dbReference>
<evidence type="ECO:0000259" key="8">
    <source>
        <dbReference type="Pfam" id="PF04542"/>
    </source>
</evidence>
<accession>A0A518EKI6</accession>
<dbReference type="NCBIfam" id="TIGR02937">
    <property type="entry name" value="sigma70-ECF"/>
    <property type="match status" value="1"/>
</dbReference>
<evidence type="ECO:0000256" key="2">
    <source>
        <dbReference type="ARBA" id="ARBA00023015"/>
    </source>
</evidence>
<gene>
    <name evidence="9" type="ORF">Poly30_00960</name>
</gene>
<dbReference type="InterPro" id="IPR036388">
    <property type="entry name" value="WH-like_DNA-bd_sf"/>
</dbReference>
<keyword evidence="2 6" id="KW-0805">Transcription regulation</keyword>
<sequence length="970" mass="104370">MTVEVSPLQDRATTLFLRYRRSGDGKALGRLFDLVGPEMLRVARHLGASIAGAEDLVQSTFLSAMERAHTFESERAVRPWLFGILIREAARTRQAEARTPDLQRLTSRDGEDSPLDAVLGAETAALVGQAIQRLPQHYRDVLDPHLLRGQSATEIALRAGRESGQGPSSAQVRVQIARGLERLRRMLPGGLSLGAVGALSAGRGEAAVRRAIVEAARSMPAAAATGPASLTAATVWIPTGLLMGKALIALAGIATAAVATLALHPGSEGSTDLSREDTLEVAESEATELVAPEKEAETRISSPKAQAREFEREATPSFVDATLVSSEEKANAPWAGVVLEANGEPARDAWVEVRFTEEEFAPLRVRADATTGRFTLPIPDGTPYVAGHAPGRASAAVVALTDDARSEPIQLHLRGPGSALRLRILDDEDEPIEGARVSVREDGAGGQFQARGFKGPDWRWSAASNADGEALFTDLFHVGHTVKVAAPGHERPLLHKSFLCPPLEPGKERFLEVKLELGAVLVGRVTSEDGTPLEGSFIQGPGGDGRLLATSGPDGRFELRGLQPGEQEVHAGNNHLRQVRIQRTLRLDTDRVERWDPVLRPQRRLSGTLVDHLGAPLVGWSLRGHTDDFGSYYGFGYSGAGGEFTLTGVPEGAYFVTAQSVPGYDRSLPIGVFQDFDREGADVRLVLPESALALGVVQGRVRYADGAPVESVRLLVFSLATGWGSFSPLEPDGSFRAASHFDGEYRLGFVQGDDLNFPMSERTLQFVSGQVLDLGEIVLEKPGRRSITPSSAKYPVASAGTDSTGLPGTFRWMLIRDAEGRGPGAMTDLPWPLPEPVRLPPGEYRLKLQASHFRADPTRITIRSGQDTELRIPLQSATELRFTFVSESGVPFSGEVDLQILHIETRTELQRLTVPAGEPLVLDLEPMPGGRTFLATATDEKGTELQGSIGGCLSGGYRSNHDFTIQLLPR</sequence>
<dbReference type="AlphaFoldDB" id="A0A518EKI6"/>
<dbReference type="Gene3D" id="1.10.10.10">
    <property type="entry name" value="Winged helix-like DNA-binding domain superfamily/Winged helix DNA-binding domain"/>
    <property type="match status" value="1"/>
</dbReference>
<protein>
    <recommendedName>
        <fullName evidence="6">RNA polymerase sigma factor</fullName>
    </recommendedName>
</protein>
<reference evidence="9 10" key="1">
    <citation type="submission" date="2019-02" db="EMBL/GenBank/DDBJ databases">
        <title>Deep-cultivation of Planctomycetes and their phenomic and genomic characterization uncovers novel biology.</title>
        <authorList>
            <person name="Wiegand S."/>
            <person name="Jogler M."/>
            <person name="Boedeker C."/>
            <person name="Pinto D."/>
            <person name="Vollmers J."/>
            <person name="Rivas-Marin E."/>
            <person name="Kohn T."/>
            <person name="Peeters S.H."/>
            <person name="Heuer A."/>
            <person name="Rast P."/>
            <person name="Oberbeckmann S."/>
            <person name="Bunk B."/>
            <person name="Jeske O."/>
            <person name="Meyerdierks A."/>
            <person name="Storesund J.E."/>
            <person name="Kallscheuer N."/>
            <person name="Luecker S."/>
            <person name="Lage O.M."/>
            <person name="Pohl T."/>
            <person name="Merkel B.J."/>
            <person name="Hornburger P."/>
            <person name="Mueller R.-W."/>
            <person name="Bruemmer F."/>
            <person name="Labrenz M."/>
            <person name="Spormann A.M."/>
            <person name="Op den Camp H."/>
            <person name="Overmann J."/>
            <person name="Amann R."/>
            <person name="Jetten M.S.M."/>
            <person name="Mascher T."/>
            <person name="Medema M.H."/>
            <person name="Devos D.P."/>
            <person name="Kaster A.-K."/>
            <person name="Ovreas L."/>
            <person name="Rohde M."/>
            <person name="Galperin M.Y."/>
            <person name="Jogler C."/>
        </authorList>
    </citation>
    <scope>NUCLEOTIDE SEQUENCE [LARGE SCALE GENOMIC DNA]</scope>
    <source>
        <strain evidence="9 10">Poly30</strain>
    </source>
</reference>
<dbReference type="GO" id="GO:0016987">
    <property type="term" value="F:sigma factor activity"/>
    <property type="evidence" value="ECO:0007669"/>
    <property type="project" value="UniProtKB-KW"/>
</dbReference>
<organism evidence="9 10">
    <name type="scientific">Saltatorellus ferox</name>
    <dbReference type="NCBI Taxonomy" id="2528018"/>
    <lineage>
        <taxon>Bacteria</taxon>
        <taxon>Pseudomonadati</taxon>
        <taxon>Planctomycetota</taxon>
        <taxon>Planctomycetia</taxon>
        <taxon>Planctomycetia incertae sedis</taxon>
        <taxon>Saltatorellus</taxon>
    </lineage>
</organism>
<keyword evidence="5 6" id="KW-0804">Transcription</keyword>
<dbReference type="PROSITE" id="PS01063">
    <property type="entry name" value="SIGMA70_ECF"/>
    <property type="match status" value="1"/>
</dbReference>
<keyword evidence="4 6" id="KW-0238">DNA-binding</keyword>
<evidence type="ECO:0000313" key="9">
    <source>
        <dbReference type="EMBL" id="QDV04605.1"/>
    </source>
</evidence>
<feature type="domain" description="RNA polymerase sigma-70 region 2" evidence="8">
    <location>
        <begin position="32"/>
        <end position="98"/>
    </location>
</feature>
<keyword evidence="3 6" id="KW-0731">Sigma factor</keyword>
<dbReference type="EMBL" id="CP036434">
    <property type="protein sequence ID" value="QDV04605.1"/>
    <property type="molecule type" value="Genomic_DNA"/>
</dbReference>
<evidence type="ECO:0000256" key="5">
    <source>
        <dbReference type="ARBA" id="ARBA00023163"/>
    </source>
</evidence>
<dbReference type="PANTHER" id="PTHR43133:SF8">
    <property type="entry name" value="RNA POLYMERASE SIGMA FACTOR HI_1459-RELATED"/>
    <property type="match status" value="1"/>
</dbReference>
<comment type="similarity">
    <text evidence="1 6">Belongs to the sigma-70 factor family. ECF subfamily.</text>
</comment>
<dbReference type="Gene3D" id="1.10.1740.10">
    <property type="match status" value="1"/>
</dbReference>
<dbReference type="InterPro" id="IPR014284">
    <property type="entry name" value="RNA_pol_sigma-70_dom"/>
</dbReference>
<evidence type="ECO:0000256" key="6">
    <source>
        <dbReference type="RuleBase" id="RU000716"/>
    </source>
</evidence>
<name>A0A518EKI6_9BACT</name>
<dbReference type="PANTHER" id="PTHR43133">
    <property type="entry name" value="RNA POLYMERASE ECF-TYPE SIGMA FACTO"/>
    <property type="match status" value="1"/>
</dbReference>
<evidence type="ECO:0000256" key="1">
    <source>
        <dbReference type="ARBA" id="ARBA00010641"/>
    </source>
</evidence>
<dbReference type="GO" id="GO:0006352">
    <property type="term" value="P:DNA-templated transcription initiation"/>
    <property type="evidence" value="ECO:0007669"/>
    <property type="project" value="InterPro"/>
</dbReference>
<keyword evidence="10" id="KW-1185">Reference proteome</keyword>
<dbReference type="SUPFAM" id="SSF49464">
    <property type="entry name" value="Carboxypeptidase regulatory domain-like"/>
    <property type="match status" value="1"/>
</dbReference>
<dbReference type="GO" id="GO:0003677">
    <property type="term" value="F:DNA binding"/>
    <property type="evidence" value="ECO:0007669"/>
    <property type="project" value="UniProtKB-KW"/>
</dbReference>
<dbReference type="SUPFAM" id="SSF88659">
    <property type="entry name" value="Sigma3 and sigma4 domains of RNA polymerase sigma factors"/>
    <property type="match status" value="1"/>
</dbReference>
<evidence type="ECO:0000256" key="7">
    <source>
        <dbReference type="SAM" id="MobiDB-lite"/>
    </source>
</evidence>
<proteinExistence type="inferred from homology"/>
<dbReference type="SUPFAM" id="SSF88946">
    <property type="entry name" value="Sigma2 domain of RNA polymerase sigma factors"/>
    <property type="match status" value="1"/>
</dbReference>
<feature type="region of interest" description="Disordered" evidence="7">
    <location>
        <begin position="289"/>
        <end position="312"/>
    </location>
</feature>
<dbReference type="InterPro" id="IPR000838">
    <property type="entry name" value="RNA_pol_sigma70_ECF_CS"/>
</dbReference>